<sequence length="123" mass="13551">MSNETVPYHPLKIKSLKDPLFAVAYLTEIFEEEEGDLETGIMRKALRDVFEALGEPSMSADDAKLHLEKLDSLLSQNGMATIYALANWLKVLGLKLTVAVVQEDEGEEESSVSAVELVEVAKV</sequence>
<dbReference type="EMBL" id="JBBLXS010000702">
    <property type="protein sequence ID" value="MEK0188659.1"/>
    <property type="molecule type" value="Genomic_DNA"/>
</dbReference>
<keyword evidence="2" id="KW-1185">Reference proteome</keyword>
<evidence type="ECO:0000313" key="2">
    <source>
        <dbReference type="Proteomes" id="UP001384579"/>
    </source>
</evidence>
<evidence type="ECO:0000313" key="1">
    <source>
        <dbReference type="EMBL" id="MEK0188659.1"/>
    </source>
</evidence>
<proteinExistence type="predicted"/>
<accession>A0ABU8YW59</accession>
<gene>
    <name evidence="1" type="ORF">WMG39_28005</name>
</gene>
<dbReference type="Proteomes" id="UP001384579">
    <property type="component" value="Unassembled WGS sequence"/>
</dbReference>
<name>A0ABU8YW59_9CYAN</name>
<reference evidence="1 2" key="1">
    <citation type="journal article" date="2020" name="Harmful Algae">
        <title>Molecular and morphological characterization of a novel dihydroanatoxin-a producing Microcoleus species (cyanobacteria) from the Russian River, California, USA.</title>
        <authorList>
            <person name="Conklin K.Y."/>
            <person name="Stancheva R."/>
            <person name="Otten T.G."/>
            <person name="Fadness R."/>
            <person name="Boyer G.L."/>
            <person name="Read B."/>
            <person name="Zhang X."/>
            <person name="Sheath R.G."/>
        </authorList>
    </citation>
    <scope>NUCLEOTIDE SEQUENCE [LARGE SCALE GENOMIC DNA]</scope>
    <source>
        <strain evidence="1 2">PTRS2</strain>
    </source>
</reference>
<comment type="caution">
    <text evidence="1">The sequence shown here is derived from an EMBL/GenBank/DDBJ whole genome shotgun (WGS) entry which is preliminary data.</text>
</comment>
<organism evidence="1 2">
    <name type="scientific">Microcoleus anatoxicus PTRS2</name>
    <dbReference type="NCBI Taxonomy" id="2705321"/>
    <lineage>
        <taxon>Bacteria</taxon>
        <taxon>Bacillati</taxon>
        <taxon>Cyanobacteriota</taxon>
        <taxon>Cyanophyceae</taxon>
        <taxon>Oscillatoriophycideae</taxon>
        <taxon>Oscillatoriales</taxon>
        <taxon>Microcoleaceae</taxon>
        <taxon>Microcoleus</taxon>
        <taxon>Microcoleus anatoxicus</taxon>
    </lineage>
</organism>
<dbReference type="RefSeq" id="WP_340518681.1">
    <property type="nucleotide sequence ID" value="NZ_JBBLXS010000702.1"/>
</dbReference>
<protein>
    <submittedName>
        <fullName evidence="1">Transcriptional regulator</fullName>
    </submittedName>
</protein>